<protein>
    <recommendedName>
        <fullName evidence="4">BZIP domain-containing protein</fullName>
    </recommendedName>
</protein>
<dbReference type="EMBL" id="JBBXMP010000040">
    <property type="protein sequence ID" value="KAL0065974.1"/>
    <property type="molecule type" value="Genomic_DNA"/>
</dbReference>
<comment type="caution">
    <text evidence="2">The sequence shown here is derived from an EMBL/GenBank/DDBJ whole genome shotgun (WGS) entry which is preliminary data.</text>
</comment>
<feature type="compositionally biased region" description="Low complexity" evidence="1">
    <location>
        <begin position="89"/>
        <end position="112"/>
    </location>
</feature>
<reference evidence="2 3" key="1">
    <citation type="submission" date="2024-05" db="EMBL/GenBank/DDBJ databases">
        <title>A draft genome resource for the thread blight pathogen Marasmius tenuissimus strain MS-2.</title>
        <authorList>
            <person name="Yulfo-Soto G.E."/>
            <person name="Baruah I.K."/>
            <person name="Amoako-Attah I."/>
            <person name="Bukari Y."/>
            <person name="Meinhardt L.W."/>
            <person name="Bailey B.A."/>
            <person name="Cohen S.P."/>
        </authorList>
    </citation>
    <scope>NUCLEOTIDE SEQUENCE [LARGE SCALE GENOMIC DNA]</scope>
    <source>
        <strain evidence="2 3">MS-2</strain>
    </source>
</reference>
<dbReference type="Proteomes" id="UP001437256">
    <property type="component" value="Unassembled WGS sequence"/>
</dbReference>
<evidence type="ECO:0000313" key="2">
    <source>
        <dbReference type="EMBL" id="KAL0065974.1"/>
    </source>
</evidence>
<feature type="region of interest" description="Disordered" evidence="1">
    <location>
        <begin position="86"/>
        <end position="153"/>
    </location>
</feature>
<keyword evidence="3" id="KW-1185">Reference proteome</keyword>
<evidence type="ECO:0000256" key="1">
    <source>
        <dbReference type="SAM" id="MobiDB-lite"/>
    </source>
</evidence>
<accession>A0ABR2ZXT9</accession>
<sequence length="287" mass="33280">MPRKKIYHTREEKRLANNAKAKRWRDKNPMFIGEQREAKKRQDVESRARELREKRQRALKKMQNEAGEIHRTTRDVDSALFTTDSSIDTAASPGPSSSFTTTPTVAVSTKSPTPEPTNAMPNSPTLFTPGLCTANPMVPSHMPPPTDTTSPVLSTTHSEIQRLFDEACWRYKKFSQGFPNIDVKVAYLEELYQRFRTPIPGEGYWDRDEFFGQTLPPYSRLQAHLRTIETQLLNSYGRIEEWRKVCCFVDDVSDLVAWIEDLYNWGESIIEMDWAHSDKELKYRKWA</sequence>
<organism evidence="2 3">
    <name type="scientific">Marasmius tenuissimus</name>
    <dbReference type="NCBI Taxonomy" id="585030"/>
    <lineage>
        <taxon>Eukaryota</taxon>
        <taxon>Fungi</taxon>
        <taxon>Dikarya</taxon>
        <taxon>Basidiomycota</taxon>
        <taxon>Agaricomycotina</taxon>
        <taxon>Agaricomycetes</taxon>
        <taxon>Agaricomycetidae</taxon>
        <taxon>Agaricales</taxon>
        <taxon>Marasmiineae</taxon>
        <taxon>Marasmiaceae</taxon>
        <taxon>Marasmius</taxon>
    </lineage>
</organism>
<name>A0ABR2ZXT9_9AGAR</name>
<feature type="region of interest" description="Disordered" evidence="1">
    <location>
        <begin position="1"/>
        <end position="50"/>
    </location>
</feature>
<evidence type="ECO:0000313" key="3">
    <source>
        <dbReference type="Proteomes" id="UP001437256"/>
    </source>
</evidence>
<proteinExistence type="predicted"/>
<gene>
    <name evidence="2" type="ORF">AAF712_006963</name>
</gene>
<evidence type="ECO:0008006" key="4">
    <source>
        <dbReference type="Google" id="ProtNLM"/>
    </source>
</evidence>
<feature type="compositionally biased region" description="Basic and acidic residues" evidence="1">
    <location>
        <begin position="34"/>
        <end position="50"/>
    </location>
</feature>